<dbReference type="RefSeq" id="WP_165232255.1">
    <property type="nucleotide sequence ID" value="NZ_JAAKZV010000011.1"/>
</dbReference>
<sequence>MSKHHKHDPNRHREGGNPAFQEAIEARNTKYEASQRAKGMSSHFDSKSHSSRTNPQGQRRSAQKDR</sequence>
<dbReference type="Proteomes" id="UP000481583">
    <property type="component" value="Unassembled WGS sequence"/>
</dbReference>
<evidence type="ECO:0000256" key="1">
    <source>
        <dbReference type="SAM" id="MobiDB-lite"/>
    </source>
</evidence>
<dbReference type="EMBL" id="JAAKZV010000011">
    <property type="protein sequence ID" value="NGN63259.1"/>
    <property type="molecule type" value="Genomic_DNA"/>
</dbReference>
<feature type="compositionally biased region" description="Basic residues" evidence="1">
    <location>
        <begin position="1"/>
        <end position="10"/>
    </location>
</feature>
<keyword evidence="3" id="KW-1185">Reference proteome</keyword>
<feature type="compositionally biased region" description="Basic and acidic residues" evidence="1">
    <location>
        <begin position="24"/>
        <end position="35"/>
    </location>
</feature>
<evidence type="ECO:0000313" key="3">
    <source>
        <dbReference type="Proteomes" id="UP000481583"/>
    </source>
</evidence>
<organism evidence="2 3">
    <name type="scientific">Streptomyces coryli</name>
    <dbReference type="NCBI Taxonomy" id="1128680"/>
    <lineage>
        <taxon>Bacteria</taxon>
        <taxon>Bacillati</taxon>
        <taxon>Actinomycetota</taxon>
        <taxon>Actinomycetes</taxon>
        <taxon>Kitasatosporales</taxon>
        <taxon>Streptomycetaceae</taxon>
        <taxon>Streptomyces</taxon>
    </lineage>
</organism>
<reference evidence="2 3" key="1">
    <citation type="submission" date="2020-02" db="EMBL/GenBank/DDBJ databases">
        <title>Whole-genome analyses of novel actinobacteria.</title>
        <authorList>
            <person name="Sahin N."/>
        </authorList>
    </citation>
    <scope>NUCLEOTIDE SEQUENCE [LARGE SCALE GENOMIC DNA]</scope>
    <source>
        <strain evidence="2 3">A7024</strain>
    </source>
</reference>
<comment type="caution">
    <text evidence="2">The sequence shown here is derived from an EMBL/GenBank/DDBJ whole genome shotgun (WGS) entry which is preliminary data.</text>
</comment>
<accession>A0A6G4TTB1</accession>
<dbReference type="AlphaFoldDB" id="A0A6G4TTB1"/>
<evidence type="ECO:0000313" key="2">
    <source>
        <dbReference type="EMBL" id="NGN63259.1"/>
    </source>
</evidence>
<protein>
    <submittedName>
        <fullName evidence="2">Uncharacterized protein</fullName>
    </submittedName>
</protein>
<feature type="region of interest" description="Disordered" evidence="1">
    <location>
        <begin position="1"/>
        <end position="66"/>
    </location>
</feature>
<proteinExistence type="predicted"/>
<name>A0A6G4TTB1_9ACTN</name>
<gene>
    <name evidence="2" type="ORF">G5C51_04975</name>
</gene>